<accession>A0ABY7QYU1</accession>
<organism evidence="1 2">
    <name type="scientific">Cutibacterium equinum</name>
    <dbReference type="NCBI Taxonomy" id="3016342"/>
    <lineage>
        <taxon>Bacteria</taxon>
        <taxon>Bacillati</taxon>
        <taxon>Actinomycetota</taxon>
        <taxon>Actinomycetes</taxon>
        <taxon>Propionibacteriales</taxon>
        <taxon>Propionibacteriaceae</taxon>
        <taxon>Cutibacterium</taxon>
    </lineage>
</organism>
<dbReference type="Proteomes" id="UP001212097">
    <property type="component" value="Chromosome"/>
</dbReference>
<gene>
    <name evidence="1" type="ORF">O6R08_10500</name>
</gene>
<protein>
    <recommendedName>
        <fullName evidence="3">DUF559 domain-containing protein</fullName>
    </recommendedName>
</protein>
<sequence>MRTLQDYLNRHGVARIHRYSPIRGQADRAVARGHAVRILPGVVAATGLADDPHTVIRALLLWHRDITLVGRVALVLQGLKAPGADRYMDLARIGSVEAFSRTRCLDRPRIRVHRWHMPRRYLVERDGIWMTMPEVSVLILAIAGDWEWVCEALRQHLVTPASCRKARKALAGRYSKAQVDAALADIDLNAWSIPESEMGRMLRAVGVTGHKPNRKIWAGEHCYYLDQAFDAEHVALEIDGRSVHATADGFEDTMMRSAHLDRHGWTVLHTTPTMMRRSPRFVLDWLASHLHRRHRPKTMYTETVLRRIMNGVRPA</sequence>
<dbReference type="RefSeq" id="WP_271418050.1">
    <property type="nucleotide sequence ID" value="NZ_CP115668.1"/>
</dbReference>
<reference evidence="1 2" key="1">
    <citation type="submission" date="2023-06" db="EMBL/GenBank/DDBJ databases">
        <title>The Gram-positive Non-spore-bearing Anaerobic Bacilli of Human Feces.</title>
        <authorList>
            <person name="Eggerth A.H."/>
        </authorList>
    </citation>
    <scope>NUCLEOTIDE SEQUENCE [LARGE SCALE GENOMIC DNA]</scope>
    <source>
        <strain evidence="1 2">CBA3108</strain>
    </source>
</reference>
<name>A0ABY7QYU1_9ACTN</name>
<evidence type="ECO:0000313" key="1">
    <source>
        <dbReference type="EMBL" id="WCC79865.1"/>
    </source>
</evidence>
<evidence type="ECO:0000313" key="2">
    <source>
        <dbReference type="Proteomes" id="UP001212097"/>
    </source>
</evidence>
<keyword evidence="2" id="KW-1185">Reference proteome</keyword>
<proteinExistence type="predicted"/>
<dbReference type="EMBL" id="CP115668">
    <property type="protein sequence ID" value="WCC79865.1"/>
    <property type="molecule type" value="Genomic_DNA"/>
</dbReference>
<evidence type="ECO:0008006" key="3">
    <source>
        <dbReference type="Google" id="ProtNLM"/>
    </source>
</evidence>